<evidence type="ECO:0000256" key="4">
    <source>
        <dbReference type="ARBA" id="ARBA00022679"/>
    </source>
</evidence>
<dbReference type="GO" id="GO:0004519">
    <property type="term" value="F:endonuclease activity"/>
    <property type="evidence" value="ECO:0007669"/>
    <property type="project" value="UniProtKB-KW"/>
</dbReference>
<keyword evidence="4" id="KW-0808">Transferase</keyword>
<evidence type="ECO:0000256" key="11">
    <source>
        <dbReference type="ARBA" id="ARBA00022801"/>
    </source>
</evidence>
<accession>A0A2U9I9J6</accession>
<name>A0A2U9I9J6_9CIRC</name>
<dbReference type="GO" id="GO:0005524">
    <property type="term" value="F:ATP binding"/>
    <property type="evidence" value="ECO:0007669"/>
    <property type="project" value="UniProtKB-KW"/>
</dbReference>
<reference evidence="17" key="1">
    <citation type="journal article" date="2018" name="Viruses">
        <title>Virological Sampling of Inaccessible Wildlife with Drones.</title>
        <authorList>
            <person name="Geoghegan J.L."/>
            <person name="Pirotta V."/>
            <person name="Harvey E."/>
            <person name="Smith A."/>
            <person name="Buchmann J.P."/>
            <person name="Ostrowski M."/>
            <person name="Eden J.S."/>
            <person name="Harcourt R."/>
            <person name="Holmes E.C."/>
        </authorList>
    </citation>
    <scope>NUCLEOTIDE SEQUENCE</scope>
</reference>
<evidence type="ECO:0000256" key="7">
    <source>
        <dbReference type="ARBA" id="ARBA00022722"/>
    </source>
</evidence>
<evidence type="ECO:0000256" key="14">
    <source>
        <dbReference type="ARBA" id="ARBA00023124"/>
    </source>
</evidence>
<keyword evidence="11" id="KW-0378">Hydrolase</keyword>
<keyword evidence="12" id="KW-0347">Helicase</keyword>
<evidence type="ECO:0000256" key="3">
    <source>
        <dbReference type="ARBA" id="ARBA00022562"/>
    </source>
</evidence>
<dbReference type="GO" id="GO:0042025">
    <property type="term" value="C:host cell nucleus"/>
    <property type="evidence" value="ECO:0007669"/>
    <property type="project" value="UniProtKB-SubCell"/>
</dbReference>
<comment type="cofactor">
    <cofactor evidence="1">
        <name>Mg(2+)</name>
        <dbReference type="ChEBI" id="CHEBI:18420"/>
    </cofactor>
</comment>
<organism evidence="17">
    <name type="scientific">Humpback whale blow-associated circo-like virus 2</name>
    <dbReference type="NCBI Taxonomy" id="2217875"/>
    <lineage>
        <taxon>Viruses</taxon>
        <taxon>Monodnaviria</taxon>
        <taxon>Shotokuvirae</taxon>
        <taxon>Cressdnaviricota</taxon>
        <taxon>Arfiviricetes</taxon>
        <taxon>Cirlivirales</taxon>
        <taxon>Circoviridae</taxon>
    </lineage>
</organism>
<evidence type="ECO:0000256" key="15">
    <source>
        <dbReference type="ARBA" id="ARBA00023125"/>
    </source>
</evidence>
<evidence type="ECO:0000256" key="9">
    <source>
        <dbReference type="ARBA" id="ARBA00022741"/>
    </source>
</evidence>
<dbReference type="GO" id="GO:0046872">
    <property type="term" value="F:metal ion binding"/>
    <property type="evidence" value="ECO:0007669"/>
    <property type="project" value="UniProtKB-KW"/>
</dbReference>
<protein>
    <submittedName>
        <fullName evidence="17">Replication initiation protein</fullName>
    </submittedName>
</protein>
<evidence type="ECO:0000256" key="2">
    <source>
        <dbReference type="ARBA" id="ARBA00004147"/>
    </source>
</evidence>
<comment type="subcellular location">
    <subcellularLocation>
        <location evidence="2">Host nucleus</location>
    </subcellularLocation>
</comment>
<dbReference type="Pfam" id="PF02407">
    <property type="entry name" value="Viral_Rep"/>
    <property type="match status" value="1"/>
</dbReference>
<keyword evidence="3" id="KW-1048">Host nucleus</keyword>
<sequence length="303" mass="34359">MPAAIGAGAGHPAVHWVFTLNNYSDDDVIRLCDERALLGAGVRYMVVGKEVGESGTPHLQGCVSFKNKLRMAAVKRIISELAHFEVCRAIPASREYCKKDGDYWTIGEDTVSAGKRSDLDDFKDAVKGGMLSIEEIRENHSEIYARYPRFVFEYIAANAPPIELPQHPLKPWQQELNDILIHEADTRTVNFVVDVRGNSGKSWFAHYFASLHLRVQVMLPGKKADMAYALDQTIRVLFVDAPRSKQGEFIQYDFLEDVKNGYVYSPKYESRFKRMAKCHVVVLMNEHPDMSKLSADRYNIIVI</sequence>
<keyword evidence="14" id="KW-0190">Covalent protein-DNA linkage</keyword>
<evidence type="ECO:0000256" key="12">
    <source>
        <dbReference type="ARBA" id="ARBA00022806"/>
    </source>
</evidence>
<keyword evidence="15" id="KW-0238">DNA-binding</keyword>
<dbReference type="InterPro" id="IPR049912">
    <property type="entry name" value="CRESS_DNA_REP"/>
</dbReference>
<keyword evidence="5" id="KW-0548">Nucleotidyltransferase</keyword>
<dbReference type="GO" id="GO:0006260">
    <property type="term" value="P:DNA replication"/>
    <property type="evidence" value="ECO:0007669"/>
    <property type="project" value="UniProtKB-KW"/>
</dbReference>
<keyword evidence="10" id="KW-0255">Endonuclease</keyword>
<dbReference type="EMBL" id="MH425513">
    <property type="protein sequence ID" value="AWR89666.1"/>
    <property type="molecule type" value="Genomic_DNA"/>
</dbReference>
<dbReference type="GO" id="GO:0016787">
    <property type="term" value="F:hydrolase activity"/>
    <property type="evidence" value="ECO:0007669"/>
    <property type="project" value="UniProtKB-KW"/>
</dbReference>
<keyword evidence="7" id="KW-0540">Nuclease</keyword>
<evidence type="ECO:0000256" key="5">
    <source>
        <dbReference type="ARBA" id="ARBA00022695"/>
    </source>
</evidence>
<evidence type="ECO:0000256" key="8">
    <source>
        <dbReference type="ARBA" id="ARBA00022723"/>
    </source>
</evidence>
<evidence type="ECO:0000256" key="1">
    <source>
        <dbReference type="ARBA" id="ARBA00001946"/>
    </source>
</evidence>
<evidence type="ECO:0000256" key="10">
    <source>
        <dbReference type="ARBA" id="ARBA00022759"/>
    </source>
</evidence>
<feature type="domain" description="CRESS-DNA virus Rep endonuclease" evidence="16">
    <location>
        <begin position="10"/>
        <end position="109"/>
    </location>
</feature>
<evidence type="ECO:0000313" key="17">
    <source>
        <dbReference type="EMBL" id="AWR89666.1"/>
    </source>
</evidence>
<dbReference type="GO" id="GO:0016779">
    <property type="term" value="F:nucleotidyltransferase activity"/>
    <property type="evidence" value="ECO:0007669"/>
    <property type="project" value="UniProtKB-KW"/>
</dbReference>
<evidence type="ECO:0000259" key="16">
    <source>
        <dbReference type="PROSITE" id="PS52020"/>
    </source>
</evidence>
<keyword evidence="6" id="KW-0235">DNA replication</keyword>
<keyword evidence="8" id="KW-0479">Metal-binding</keyword>
<dbReference type="GO" id="GO:0004386">
    <property type="term" value="F:helicase activity"/>
    <property type="evidence" value="ECO:0007669"/>
    <property type="project" value="UniProtKB-KW"/>
</dbReference>
<keyword evidence="13" id="KW-0067">ATP-binding</keyword>
<proteinExistence type="predicted"/>
<keyword evidence="9" id="KW-0547">Nucleotide-binding</keyword>
<dbReference type="GO" id="GO:0003677">
    <property type="term" value="F:DNA binding"/>
    <property type="evidence" value="ECO:0007669"/>
    <property type="project" value="UniProtKB-KW"/>
</dbReference>
<evidence type="ECO:0000256" key="13">
    <source>
        <dbReference type="ARBA" id="ARBA00022840"/>
    </source>
</evidence>
<dbReference type="PROSITE" id="PS52020">
    <property type="entry name" value="CRESS_DNA_REP"/>
    <property type="match status" value="1"/>
</dbReference>
<dbReference type="Gene3D" id="3.40.1310.20">
    <property type="match status" value="1"/>
</dbReference>
<evidence type="ECO:0000256" key="6">
    <source>
        <dbReference type="ARBA" id="ARBA00022705"/>
    </source>
</evidence>